<comment type="caution">
    <text evidence="2">The sequence shown here is derived from an EMBL/GenBank/DDBJ whole genome shotgun (WGS) entry which is preliminary data.</text>
</comment>
<accession>A0A918PEK9</accession>
<dbReference type="Proteomes" id="UP000648075">
    <property type="component" value="Unassembled WGS sequence"/>
</dbReference>
<organism evidence="2 3">
    <name type="scientific">Novosphingobium colocasiae</name>
    <dbReference type="NCBI Taxonomy" id="1256513"/>
    <lineage>
        <taxon>Bacteria</taxon>
        <taxon>Pseudomonadati</taxon>
        <taxon>Pseudomonadota</taxon>
        <taxon>Alphaproteobacteria</taxon>
        <taxon>Sphingomonadales</taxon>
        <taxon>Sphingomonadaceae</taxon>
        <taxon>Novosphingobium</taxon>
    </lineage>
</organism>
<evidence type="ECO:0000256" key="1">
    <source>
        <dbReference type="SAM" id="MobiDB-lite"/>
    </source>
</evidence>
<reference evidence="2" key="1">
    <citation type="journal article" date="2014" name="Int. J. Syst. Evol. Microbiol.">
        <title>Complete genome sequence of Corynebacterium casei LMG S-19264T (=DSM 44701T), isolated from a smear-ripened cheese.</title>
        <authorList>
            <consortium name="US DOE Joint Genome Institute (JGI-PGF)"/>
            <person name="Walter F."/>
            <person name="Albersmeier A."/>
            <person name="Kalinowski J."/>
            <person name="Ruckert C."/>
        </authorList>
    </citation>
    <scope>NUCLEOTIDE SEQUENCE</scope>
    <source>
        <strain evidence="2">KCTC 32255</strain>
    </source>
</reference>
<dbReference type="EMBL" id="BMZA01000004">
    <property type="protein sequence ID" value="GGZ01442.1"/>
    <property type="molecule type" value="Genomic_DNA"/>
</dbReference>
<dbReference type="RefSeq" id="WP_189620605.1">
    <property type="nucleotide sequence ID" value="NZ_BMZA01000004.1"/>
</dbReference>
<keyword evidence="3" id="KW-1185">Reference proteome</keyword>
<protein>
    <submittedName>
        <fullName evidence="2">Uncharacterized protein</fullName>
    </submittedName>
</protein>
<feature type="region of interest" description="Disordered" evidence="1">
    <location>
        <begin position="16"/>
        <end position="59"/>
    </location>
</feature>
<name>A0A918PEK9_9SPHN</name>
<evidence type="ECO:0000313" key="3">
    <source>
        <dbReference type="Proteomes" id="UP000648075"/>
    </source>
</evidence>
<sequence>MAGLAVLAGLSGCSERQVIPRPTPTPTPTSASRLPPALPAPVTPRAPATARPAAPPPRAPAATGWIDLPATPGNWVWRPLPGGSQAVFADGQFTLRCDAVARTVTLIRAGTASGPATMTVSTTGSSRSLTAQPQADGLSAVLTARDPLLDAMAFSRGRFAIAVPGMPLLSIHNWAEVGRVIEDCR</sequence>
<evidence type="ECO:0000313" key="2">
    <source>
        <dbReference type="EMBL" id="GGZ01442.1"/>
    </source>
</evidence>
<reference evidence="2" key="2">
    <citation type="submission" date="2020-09" db="EMBL/GenBank/DDBJ databases">
        <authorList>
            <person name="Sun Q."/>
            <person name="Kim S."/>
        </authorList>
    </citation>
    <scope>NUCLEOTIDE SEQUENCE</scope>
    <source>
        <strain evidence="2">KCTC 32255</strain>
    </source>
</reference>
<gene>
    <name evidence="2" type="ORF">GCM10011614_15380</name>
</gene>
<proteinExistence type="predicted"/>
<dbReference type="AlphaFoldDB" id="A0A918PEK9"/>